<comment type="caution">
    <text evidence="2">The sequence shown here is derived from an EMBL/GenBank/DDBJ whole genome shotgun (WGS) entry which is preliminary data.</text>
</comment>
<evidence type="ECO:0000313" key="3">
    <source>
        <dbReference type="Proteomes" id="UP001172101"/>
    </source>
</evidence>
<evidence type="ECO:0000256" key="1">
    <source>
        <dbReference type="SAM" id="SignalP"/>
    </source>
</evidence>
<reference evidence="2" key="1">
    <citation type="submission" date="2023-06" db="EMBL/GenBank/DDBJ databases">
        <title>Genome-scale phylogeny and comparative genomics of the fungal order Sordariales.</title>
        <authorList>
            <consortium name="Lawrence Berkeley National Laboratory"/>
            <person name="Hensen N."/>
            <person name="Bonometti L."/>
            <person name="Westerberg I."/>
            <person name="Brannstrom I.O."/>
            <person name="Guillou S."/>
            <person name="Cros-Aarteil S."/>
            <person name="Calhoun S."/>
            <person name="Haridas S."/>
            <person name="Kuo A."/>
            <person name="Mondo S."/>
            <person name="Pangilinan J."/>
            <person name="Riley R."/>
            <person name="LaButti K."/>
            <person name="Andreopoulos B."/>
            <person name="Lipzen A."/>
            <person name="Chen C."/>
            <person name="Yanf M."/>
            <person name="Daum C."/>
            <person name="Ng V."/>
            <person name="Clum A."/>
            <person name="Steindorff A."/>
            <person name="Ohm R."/>
            <person name="Martin F."/>
            <person name="Silar P."/>
            <person name="Natvig D."/>
            <person name="Lalanne C."/>
            <person name="Gautier V."/>
            <person name="Ament-velasquez S.L."/>
            <person name="Kruys A."/>
            <person name="Hutchinson M.I."/>
            <person name="Powell A.J."/>
            <person name="Barry K."/>
            <person name="Miller A.N."/>
            <person name="Grigoriev I.V."/>
            <person name="Debuchy R."/>
            <person name="Gladieux P."/>
            <person name="Thoren M.H."/>
            <person name="Johannesson H."/>
        </authorList>
    </citation>
    <scope>NUCLEOTIDE SEQUENCE</scope>
    <source>
        <strain evidence="2">SMH2392-1A</strain>
    </source>
</reference>
<dbReference type="AlphaFoldDB" id="A0AA40DXE3"/>
<evidence type="ECO:0008006" key="4">
    <source>
        <dbReference type="Google" id="ProtNLM"/>
    </source>
</evidence>
<dbReference type="Proteomes" id="UP001172101">
    <property type="component" value="Unassembled WGS sequence"/>
</dbReference>
<feature type="chain" id="PRO_5041305931" description="Secreted peptide" evidence="1">
    <location>
        <begin position="20"/>
        <end position="78"/>
    </location>
</feature>
<proteinExistence type="predicted"/>
<evidence type="ECO:0000313" key="2">
    <source>
        <dbReference type="EMBL" id="KAK0717172.1"/>
    </source>
</evidence>
<dbReference type="RefSeq" id="XP_060295965.1">
    <property type="nucleotide sequence ID" value="XM_060441912.1"/>
</dbReference>
<gene>
    <name evidence="2" type="ORF">B0T26DRAFT_708821</name>
</gene>
<keyword evidence="1" id="KW-0732">Signal</keyword>
<keyword evidence="3" id="KW-1185">Reference proteome</keyword>
<sequence length="78" mass="8878">MYIVQYVALAFLLVLPCIASVVHVYLQRPAYLPCLIPMYNVPRLHTSFFLSFSCSFSSCRECRLAGASGNTWQQKRSI</sequence>
<dbReference type="GeneID" id="85325182"/>
<name>A0AA40DXE3_9PEZI</name>
<dbReference type="EMBL" id="JAUIRO010000004">
    <property type="protein sequence ID" value="KAK0717172.1"/>
    <property type="molecule type" value="Genomic_DNA"/>
</dbReference>
<accession>A0AA40DXE3</accession>
<feature type="signal peptide" evidence="1">
    <location>
        <begin position="1"/>
        <end position="19"/>
    </location>
</feature>
<protein>
    <recommendedName>
        <fullName evidence="4">Secreted peptide</fullName>
    </recommendedName>
</protein>
<organism evidence="2 3">
    <name type="scientific">Lasiosphaeria miniovina</name>
    <dbReference type="NCBI Taxonomy" id="1954250"/>
    <lineage>
        <taxon>Eukaryota</taxon>
        <taxon>Fungi</taxon>
        <taxon>Dikarya</taxon>
        <taxon>Ascomycota</taxon>
        <taxon>Pezizomycotina</taxon>
        <taxon>Sordariomycetes</taxon>
        <taxon>Sordariomycetidae</taxon>
        <taxon>Sordariales</taxon>
        <taxon>Lasiosphaeriaceae</taxon>
        <taxon>Lasiosphaeria</taxon>
    </lineage>
</organism>